<dbReference type="STRING" id="1125847.NT26_0605"/>
<evidence type="ECO:0000256" key="1">
    <source>
        <dbReference type="ARBA" id="ARBA00022679"/>
    </source>
</evidence>
<evidence type="ECO:0008006" key="4">
    <source>
        <dbReference type="Google" id="ProtNLM"/>
    </source>
</evidence>
<dbReference type="SUPFAM" id="SSF89796">
    <property type="entry name" value="CoA-transferase family III (CaiB/BaiF)"/>
    <property type="match status" value="1"/>
</dbReference>
<dbReference type="AlphaFoldDB" id="L0NBS1"/>
<keyword evidence="3" id="KW-1185">Reference proteome</keyword>
<evidence type="ECO:0000313" key="2">
    <source>
        <dbReference type="EMBL" id="CCF18329.1"/>
    </source>
</evidence>
<name>L0NBS1_9HYPH</name>
<proteinExistence type="predicted"/>
<keyword evidence="1" id="KW-0808">Transferase</keyword>
<dbReference type="InterPro" id="IPR044855">
    <property type="entry name" value="CoA-Trfase_III_dom3_sf"/>
</dbReference>
<dbReference type="InterPro" id="IPR050483">
    <property type="entry name" value="CoA-transferase_III_domain"/>
</dbReference>
<sequence>MARAFEGIRVIDATHVLAGPFAAYQLGLLGADVIRIDRPDDPDQSRLQGADRELNAAAMGTAFLAQGSNKRSIALDLKSSEGQETLHALLRDADVFVQNFRPGALAELGFGYDELSRINPRLVYCSISAFGQTGPRAQETGYDNVFQAISGMMAMTGTPEVAPLKAGAPVVDYATGYIAAFAISAALFQRERTGRGQHVDLAMFDASLMLMGSHISALTVGGLKPRPNGNRFPMAGLGTYATKAGVLVLGAGNLRQQRRLWTALGRPEMIKGSLQQSVDDAEREGKVLRDIFLTRAASEWEEFLRSHRVPAGRVRDLKEALDDPQLSPRAALLSVDLASPIGAVRLPGTAFLLSGCNPRIDRAPPRVDEHGEEIRQWVGKEQSHC</sequence>
<dbReference type="PANTHER" id="PTHR48207:SF4">
    <property type="entry name" value="BLL6097 PROTEIN"/>
    <property type="match status" value="1"/>
</dbReference>
<dbReference type="OrthoDB" id="9806585at2"/>
<dbReference type="InterPro" id="IPR003673">
    <property type="entry name" value="CoA-Trfase_fam_III"/>
</dbReference>
<organism evidence="2 3">
    <name type="scientific">Pseudorhizobium banfieldiae</name>
    <dbReference type="NCBI Taxonomy" id="1125847"/>
    <lineage>
        <taxon>Bacteria</taxon>
        <taxon>Pseudomonadati</taxon>
        <taxon>Pseudomonadota</taxon>
        <taxon>Alphaproteobacteria</taxon>
        <taxon>Hyphomicrobiales</taxon>
        <taxon>Rhizobiaceae</taxon>
        <taxon>Rhizobium/Agrobacterium group</taxon>
        <taxon>Pseudorhizobium</taxon>
    </lineage>
</organism>
<protein>
    <recommendedName>
        <fullName evidence="4">CoA transferase</fullName>
    </recommendedName>
</protein>
<dbReference type="Pfam" id="PF02515">
    <property type="entry name" value="CoA_transf_3"/>
    <property type="match status" value="1"/>
</dbReference>
<dbReference type="GO" id="GO:0008410">
    <property type="term" value="F:CoA-transferase activity"/>
    <property type="evidence" value="ECO:0007669"/>
    <property type="project" value="TreeGrafter"/>
</dbReference>
<dbReference type="KEGG" id="rht:NT26_0605"/>
<evidence type="ECO:0000313" key="3">
    <source>
        <dbReference type="Proteomes" id="UP000010792"/>
    </source>
</evidence>
<dbReference type="RefSeq" id="WP_082077618.1">
    <property type="nucleotide sequence ID" value="NZ_FO082820.1"/>
</dbReference>
<dbReference type="EMBL" id="FO082820">
    <property type="protein sequence ID" value="CCF18329.1"/>
    <property type="molecule type" value="Genomic_DNA"/>
</dbReference>
<gene>
    <name evidence="2" type="ORF">NT26_0605</name>
</gene>
<reference evidence="2 3" key="1">
    <citation type="journal article" date="2013" name="Genome Biol. Evol.">
        <title>Life in an arsenic-containing gold mine: genome and physiology of the autotrophic arsenite-oxidizing bacterium rhizobium sp. NT-26.</title>
        <authorList>
            <person name="Andres J."/>
            <person name="Arsene-Ploetze F."/>
            <person name="Barbe V."/>
            <person name="Brochier-Armanet C."/>
            <person name="Cleiss-Arnold J."/>
            <person name="Coppee J.Y."/>
            <person name="Dillies M.A."/>
            <person name="Geist"/>
            <person name="L"/>
            <person name="Joublin A."/>
            <person name="Koechler S."/>
            <person name="Lassalle F."/>
            <person name="Marchal M."/>
            <person name="Medigue C."/>
            <person name="Muller D."/>
            <person name="Nesme X."/>
            <person name="Plewniak F."/>
            <person name="Proux C."/>
            <person name="Ramirez-Bahena M.H."/>
            <person name="Schenowitz C."/>
            <person name="Sismeiro O."/>
            <person name="Vallenet D."/>
            <person name="Santini J.M."/>
            <person name="Bertin P.N."/>
        </authorList>
    </citation>
    <scope>NUCLEOTIDE SEQUENCE [LARGE SCALE GENOMIC DNA]</scope>
    <source>
        <strain evidence="2 3">NT-26</strain>
    </source>
</reference>
<dbReference type="InterPro" id="IPR023606">
    <property type="entry name" value="CoA-Trfase_III_dom_1_sf"/>
</dbReference>
<dbReference type="PANTHER" id="PTHR48207">
    <property type="entry name" value="SUCCINATE--HYDROXYMETHYLGLUTARATE COA-TRANSFERASE"/>
    <property type="match status" value="1"/>
</dbReference>
<dbReference type="Gene3D" id="3.30.1540.10">
    <property type="entry name" value="formyl-coa transferase, domain 3"/>
    <property type="match status" value="1"/>
</dbReference>
<dbReference type="Proteomes" id="UP000010792">
    <property type="component" value="Chromosome"/>
</dbReference>
<accession>L0NBS1</accession>
<dbReference type="Gene3D" id="3.40.50.10540">
    <property type="entry name" value="Crotonobetainyl-coa:carnitine coa-transferase, domain 1"/>
    <property type="match status" value="1"/>
</dbReference>